<dbReference type="Gene3D" id="1.10.287.1260">
    <property type="match status" value="1"/>
</dbReference>
<dbReference type="InterPro" id="IPR049278">
    <property type="entry name" value="MS_channel_C"/>
</dbReference>
<evidence type="ECO:0000259" key="9">
    <source>
        <dbReference type="Pfam" id="PF21082"/>
    </source>
</evidence>
<evidence type="ECO:0000259" key="8">
    <source>
        <dbReference type="Pfam" id="PF00924"/>
    </source>
</evidence>
<dbReference type="InterPro" id="IPR023408">
    <property type="entry name" value="MscS_beta-dom_sf"/>
</dbReference>
<feature type="domain" description="Mechanosensitive ion channel MscS C-terminal" evidence="9">
    <location>
        <begin position="191"/>
        <end position="277"/>
    </location>
</feature>
<dbReference type="Gene3D" id="2.30.30.60">
    <property type="match status" value="1"/>
</dbReference>
<keyword evidence="12" id="KW-1185">Reference proteome</keyword>
<dbReference type="PANTHER" id="PTHR30460:SF0">
    <property type="entry name" value="MODERATE CONDUCTANCE MECHANOSENSITIVE CHANNEL YBIO"/>
    <property type="match status" value="1"/>
</dbReference>
<accession>A0A7S8C8P4</accession>
<evidence type="ECO:0000256" key="1">
    <source>
        <dbReference type="ARBA" id="ARBA00004651"/>
    </source>
</evidence>
<gene>
    <name evidence="11" type="ORF">HW532_09140</name>
</gene>
<dbReference type="AlphaFoldDB" id="A0A7S8C8P4"/>
<dbReference type="Proteomes" id="UP000593594">
    <property type="component" value="Chromosome"/>
</dbReference>
<name>A0A7S8C8P4_9HYPH</name>
<dbReference type="InterPro" id="IPR045276">
    <property type="entry name" value="YbiO_bact"/>
</dbReference>
<evidence type="ECO:0000256" key="7">
    <source>
        <dbReference type="SAM" id="Phobius"/>
    </source>
</evidence>
<evidence type="ECO:0000256" key="4">
    <source>
        <dbReference type="ARBA" id="ARBA00022692"/>
    </source>
</evidence>
<dbReference type="Gene3D" id="3.30.70.100">
    <property type="match status" value="1"/>
</dbReference>
<evidence type="ECO:0000256" key="3">
    <source>
        <dbReference type="ARBA" id="ARBA00022475"/>
    </source>
</evidence>
<dbReference type="SUPFAM" id="SSF50182">
    <property type="entry name" value="Sm-like ribonucleoproteins"/>
    <property type="match status" value="1"/>
</dbReference>
<reference evidence="11 12" key="1">
    <citation type="submission" date="2020-06" db="EMBL/GenBank/DDBJ databases">
        <title>Genome sequence of 2 isolates from Red Sea Mangroves.</title>
        <authorList>
            <person name="Sefrji F."/>
            <person name="Michoud G."/>
            <person name="Merlino G."/>
            <person name="Daffonchio D."/>
        </authorList>
    </citation>
    <scope>NUCLEOTIDE SEQUENCE [LARGE SCALE GENOMIC DNA]</scope>
    <source>
        <strain evidence="11 12">R1DC25</strain>
    </source>
</reference>
<dbReference type="Pfam" id="PF00924">
    <property type="entry name" value="MS_channel_2nd"/>
    <property type="match status" value="1"/>
</dbReference>
<dbReference type="GO" id="GO:0008381">
    <property type="term" value="F:mechanosensitive monoatomic ion channel activity"/>
    <property type="evidence" value="ECO:0007669"/>
    <property type="project" value="InterPro"/>
</dbReference>
<evidence type="ECO:0000256" key="6">
    <source>
        <dbReference type="ARBA" id="ARBA00023136"/>
    </source>
</evidence>
<evidence type="ECO:0000256" key="2">
    <source>
        <dbReference type="ARBA" id="ARBA00008017"/>
    </source>
</evidence>
<keyword evidence="4 7" id="KW-0812">Transmembrane</keyword>
<protein>
    <submittedName>
        <fullName evidence="11">Mechanosensitive ion channel family protein</fullName>
    </submittedName>
</protein>
<dbReference type="KEGG" id="kmn:HW532_09140"/>
<dbReference type="Pfam" id="PF21082">
    <property type="entry name" value="MS_channel_3rd"/>
    <property type="match status" value="1"/>
</dbReference>
<comment type="subcellular location">
    <subcellularLocation>
        <location evidence="1">Cell membrane</location>
        <topology evidence="1">Multi-pass membrane protein</topology>
    </subcellularLocation>
</comment>
<feature type="domain" description="Mechanosensitive ion channel MscS" evidence="8">
    <location>
        <begin position="119"/>
        <end position="184"/>
    </location>
</feature>
<feature type="domain" description="Mechanosensitive ion channel transmembrane helices 2/3" evidence="10">
    <location>
        <begin position="78"/>
        <end position="118"/>
    </location>
</feature>
<evidence type="ECO:0000259" key="10">
    <source>
        <dbReference type="Pfam" id="PF21088"/>
    </source>
</evidence>
<dbReference type="InterPro" id="IPR006685">
    <property type="entry name" value="MscS_channel_2nd"/>
</dbReference>
<dbReference type="SUPFAM" id="SSF82689">
    <property type="entry name" value="Mechanosensitive channel protein MscS (YggB), C-terminal domain"/>
    <property type="match status" value="1"/>
</dbReference>
<dbReference type="InterPro" id="IPR011014">
    <property type="entry name" value="MscS_channel_TM-2"/>
</dbReference>
<comment type="similarity">
    <text evidence="2">Belongs to the MscS (TC 1.A.23) family.</text>
</comment>
<sequence>MAHIWGLPIVGEGSLIGGMVEIAVIAFVGYMGYHAVRIALDRRIEKEAPQDDGEGSGEAEFGAGESRLATLLPLFRNFLLITIATMTAMIVLAELGVNIGPIFAGAGVVGLAIGFGAQTLVRDIFSGAFFLIDDAFRKGEYIDIGTVKGTVEKISIRSMQLRHHRGPLNTVPFGEIKFVQNFSRDWAIMKLAFRVTYDTDPEHVRKVIKKLGQELQEHPDYGPLFLQPLKSQGVLAMEDSAMIVRVKFMTRPGDQFTLRKAVYGGIRDAFAREGIKFAHRQVSVRVTQDGGDEAEPLSEAAVKQVAGAAARIAEDEEAARQAAGGANKPG</sequence>
<dbReference type="InterPro" id="IPR011066">
    <property type="entry name" value="MscS_channel_C_sf"/>
</dbReference>
<evidence type="ECO:0000313" key="11">
    <source>
        <dbReference type="EMBL" id="QPC45261.1"/>
    </source>
</evidence>
<evidence type="ECO:0000256" key="5">
    <source>
        <dbReference type="ARBA" id="ARBA00022989"/>
    </source>
</evidence>
<dbReference type="PANTHER" id="PTHR30460">
    <property type="entry name" value="MODERATE CONDUCTANCE MECHANOSENSITIVE CHANNEL YBIO"/>
    <property type="match status" value="1"/>
</dbReference>
<feature type="transmembrane region" description="Helical" evidence="7">
    <location>
        <begin position="99"/>
        <end position="121"/>
    </location>
</feature>
<proteinExistence type="inferred from homology"/>
<dbReference type="EMBL" id="CP058214">
    <property type="protein sequence ID" value="QPC45261.1"/>
    <property type="molecule type" value="Genomic_DNA"/>
</dbReference>
<dbReference type="GO" id="GO:0005886">
    <property type="term" value="C:plasma membrane"/>
    <property type="evidence" value="ECO:0007669"/>
    <property type="project" value="UniProtKB-SubCell"/>
</dbReference>
<evidence type="ECO:0000313" key="12">
    <source>
        <dbReference type="Proteomes" id="UP000593594"/>
    </source>
</evidence>
<dbReference type="SUPFAM" id="SSF82861">
    <property type="entry name" value="Mechanosensitive channel protein MscS (YggB), transmembrane region"/>
    <property type="match status" value="1"/>
</dbReference>
<keyword evidence="3" id="KW-1003">Cell membrane</keyword>
<keyword evidence="6 7" id="KW-0472">Membrane</keyword>
<organism evidence="11 12">
    <name type="scientific">Kaustia mangrovi</name>
    <dbReference type="NCBI Taxonomy" id="2593653"/>
    <lineage>
        <taxon>Bacteria</taxon>
        <taxon>Pseudomonadati</taxon>
        <taxon>Pseudomonadota</taxon>
        <taxon>Alphaproteobacteria</taxon>
        <taxon>Hyphomicrobiales</taxon>
        <taxon>Parvibaculaceae</taxon>
        <taxon>Kaustia</taxon>
    </lineage>
</organism>
<keyword evidence="5 7" id="KW-1133">Transmembrane helix</keyword>
<dbReference type="InterPro" id="IPR049142">
    <property type="entry name" value="MS_channel_1st"/>
</dbReference>
<dbReference type="Pfam" id="PF21088">
    <property type="entry name" value="MS_channel_1st"/>
    <property type="match status" value="1"/>
</dbReference>
<dbReference type="InterPro" id="IPR010920">
    <property type="entry name" value="LSM_dom_sf"/>
</dbReference>
<feature type="transmembrane region" description="Helical" evidence="7">
    <location>
        <begin position="15"/>
        <end position="36"/>
    </location>
</feature>